<sequence length="76" mass="8504">MFGMAARLMRLEATQNHLDVEGLVTLIGRFLRIRDDYQNLSSQNYARAKGSLSDLDEGKYSSMLVHALAATKDSQL</sequence>
<dbReference type="GO" id="GO:0043386">
    <property type="term" value="P:mycotoxin biosynthetic process"/>
    <property type="evidence" value="ECO:0007669"/>
    <property type="project" value="UniProtKB-ARBA"/>
</dbReference>
<keyword evidence="3" id="KW-1185">Reference proteome</keyword>
<dbReference type="InterPro" id="IPR008949">
    <property type="entry name" value="Isoprenoid_synthase_dom_sf"/>
</dbReference>
<comment type="caution">
    <text evidence="2">The sequence shown here is derived from an EMBL/GenBank/DDBJ whole genome shotgun (WGS) entry which is preliminary data.</text>
</comment>
<reference evidence="2 3" key="1">
    <citation type="submission" date="2019-01" db="EMBL/GenBank/DDBJ databases">
        <title>Intercellular communication is required for trap formation in the nematode-trapping fungus Duddingtonia flagrans.</title>
        <authorList>
            <person name="Youssar L."/>
            <person name="Wernet V."/>
            <person name="Hensel N."/>
            <person name="Hildebrandt H.-G."/>
            <person name="Fischer R."/>
        </authorList>
    </citation>
    <scope>NUCLEOTIDE SEQUENCE [LARGE SCALE GENOMIC DNA]</scope>
    <source>
        <strain evidence="2 3">CBS H-5679</strain>
    </source>
</reference>
<name>A0A436ZQY4_ARTFL</name>
<evidence type="ECO:0000313" key="3">
    <source>
        <dbReference type="Proteomes" id="UP000283090"/>
    </source>
</evidence>
<dbReference type="Pfam" id="PF00348">
    <property type="entry name" value="polyprenyl_synt"/>
    <property type="match status" value="1"/>
</dbReference>
<protein>
    <submittedName>
        <fullName evidence="2">Uncharacterized protein</fullName>
    </submittedName>
</protein>
<organism evidence="2 3">
    <name type="scientific">Arthrobotrys flagrans</name>
    <name type="common">Nematode-trapping fungus</name>
    <name type="synonym">Trichothecium flagrans</name>
    <dbReference type="NCBI Taxonomy" id="97331"/>
    <lineage>
        <taxon>Eukaryota</taxon>
        <taxon>Fungi</taxon>
        <taxon>Dikarya</taxon>
        <taxon>Ascomycota</taxon>
        <taxon>Pezizomycotina</taxon>
        <taxon>Orbiliomycetes</taxon>
        <taxon>Orbiliales</taxon>
        <taxon>Orbiliaceae</taxon>
        <taxon>Arthrobotrys</taxon>
    </lineage>
</organism>
<gene>
    <name evidence="2" type="ORF">DFL_009124</name>
</gene>
<dbReference type="VEuPathDB" id="FungiDB:DFL_009124"/>
<evidence type="ECO:0000313" key="2">
    <source>
        <dbReference type="EMBL" id="RVD81253.1"/>
    </source>
</evidence>
<dbReference type="EMBL" id="SAEB01000012">
    <property type="protein sequence ID" value="RVD81253.1"/>
    <property type="molecule type" value="Genomic_DNA"/>
</dbReference>
<dbReference type="GeneID" id="93591435"/>
<dbReference type="RefSeq" id="XP_067486797.1">
    <property type="nucleotide sequence ID" value="XM_067638961.1"/>
</dbReference>
<dbReference type="Proteomes" id="UP000283090">
    <property type="component" value="Unassembled WGS sequence"/>
</dbReference>
<dbReference type="InterPro" id="IPR000092">
    <property type="entry name" value="Polyprenyl_synt"/>
</dbReference>
<dbReference type="STRING" id="97331.A0A436ZQY4"/>
<dbReference type="GO" id="GO:0046165">
    <property type="term" value="P:alcohol biosynthetic process"/>
    <property type="evidence" value="ECO:0007669"/>
    <property type="project" value="UniProtKB-ARBA"/>
</dbReference>
<dbReference type="OrthoDB" id="6921389at2759"/>
<keyword evidence="1" id="KW-0808">Transferase</keyword>
<evidence type="ECO:0000256" key="1">
    <source>
        <dbReference type="ARBA" id="ARBA00022679"/>
    </source>
</evidence>
<dbReference type="GO" id="GO:0004659">
    <property type="term" value="F:prenyltransferase activity"/>
    <property type="evidence" value="ECO:0007669"/>
    <property type="project" value="InterPro"/>
</dbReference>
<dbReference type="GO" id="GO:0008299">
    <property type="term" value="P:isoprenoid biosynthetic process"/>
    <property type="evidence" value="ECO:0007669"/>
    <property type="project" value="InterPro"/>
</dbReference>
<accession>A0A436ZQY4</accession>
<dbReference type="SUPFAM" id="SSF48576">
    <property type="entry name" value="Terpenoid synthases"/>
    <property type="match status" value="1"/>
</dbReference>
<dbReference type="AlphaFoldDB" id="A0A436ZQY4"/>
<proteinExistence type="predicted"/>
<dbReference type="Gene3D" id="1.10.600.10">
    <property type="entry name" value="Farnesyl Diphosphate Synthase"/>
    <property type="match status" value="1"/>
</dbReference>